<evidence type="ECO:0000313" key="2">
    <source>
        <dbReference type="EnsemblMetazoa" id="AATE004690-PA.1"/>
    </source>
</evidence>
<dbReference type="AlphaFoldDB" id="A0A182ISL1"/>
<dbReference type="EnsemblMetazoa" id="AATE004690-RA">
    <property type="protein sequence ID" value="AATE004690-PA.1"/>
    <property type="gene ID" value="AATE004690"/>
</dbReference>
<dbReference type="PANTHER" id="PTHR10492:SF57">
    <property type="entry name" value="ATP-DEPENDENT DNA HELICASE"/>
    <property type="match status" value="1"/>
</dbReference>
<dbReference type="Pfam" id="PF21530">
    <property type="entry name" value="Pif1_2B_dom"/>
    <property type="match status" value="1"/>
</dbReference>
<dbReference type="PANTHER" id="PTHR10492">
    <property type="match status" value="1"/>
</dbReference>
<accession>A0A182ISL1</accession>
<evidence type="ECO:0000259" key="1">
    <source>
        <dbReference type="Pfam" id="PF21530"/>
    </source>
</evidence>
<sequence>MFDTMQYPLFHPYGEVGWSNGIPKRRRGANQRITMVSDSVATAANDDGAESSTLWPLFHVLRITTIMHVHMASNFGQEDVDVAAINTSVLQRMPHPVREYLSVDTVQNNVGRNVSGIPMHRLLLAQNSPVLLMRNFNAERGLCNGTRPQIPGRQVMRWTL</sequence>
<name>A0A182ISL1_ANOAO</name>
<feature type="domain" description="DNA helicase Pif1-like 2B" evidence="1">
    <location>
        <begin position="113"/>
        <end position="150"/>
    </location>
</feature>
<proteinExistence type="predicted"/>
<reference evidence="2" key="1">
    <citation type="submission" date="2022-08" db="UniProtKB">
        <authorList>
            <consortium name="EnsemblMetazoa"/>
        </authorList>
    </citation>
    <scope>IDENTIFICATION</scope>
    <source>
        <strain evidence="2">EBRO</strain>
    </source>
</reference>
<protein>
    <submittedName>
        <fullName evidence="2">ATP-dependent DNA helicase</fullName>
    </submittedName>
</protein>
<dbReference type="STRING" id="41427.A0A182ISL1"/>
<dbReference type="VEuPathDB" id="VectorBase:AATE004690"/>
<dbReference type="EMBL" id="AXCP01007878">
    <property type="status" value="NOT_ANNOTATED_CDS"/>
    <property type="molecule type" value="Genomic_DNA"/>
</dbReference>
<dbReference type="InterPro" id="IPR049163">
    <property type="entry name" value="Pif1-like_2B_dom"/>
</dbReference>
<organism evidence="2">
    <name type="scientific">Anopheles atroparvus</name>
    <name type="common">European mosquito</name>
    <dbReference type="NCBI Taxonomy" id="41427"/>
    <lineage>
        <taxon>Eukaryota</taxon>
        <taxon>Metazoa</taxon>
        <taxon>Ecdysozoa</taxon>
        <taxon>Arthropoda</taxon>
        <taxon>Hexapoda</taxon>
        <taxon>Insecta</taxon>
        <taxon>Pterygota</taxon>
        <taxon>Neoptera</taxon>
        <taxon>Endopterygota</taxon>
        <taxon>Diptera</taxon>
        <taxon>Nematocera</taxon>
        <taxon>Culicoidea</taxon>
        <taxon>Culicidae</taxon>
        <taxon>Anophelinae</taxon>
        <taxon>Anopheles</taxon>
    </lineage>
</organism>